<accession>A0A0W7WWG4</accession>
<dbReference type="CDD" id="cd00390">
    <property type="entry name" value="Urease_gamma"/>
    <property type="match status" value="1"/>
</dbReference>
<evidence type="ECO:0000256" key="4">
    <source>
        <dbReference type="ARBA" id="ARBA00047778"/>
    </source>
</evidence>
<dbReference type="GO" id="GO:0009039">
    <property type="term" value="F:urease activity"/>
    <property type="evidence" value="ECO:0007669"/>
    <property type="project" value="UniProtKB-EC"/>
</dbReference>
<proteinExistence type="predicted"/>
<gene>
    <name evidence="6" type="ORF">AT728_36320</name>
</gene>
<dbReference type="NCBIfam" id="TIGR00193">
    <property type="entry name" value="urease_gam"/>
    <property type="match status" value="1"/>
</dbReference>
<dbReference type="Gene3D" id="2.10.150.10">
    <property type="entry name" value="Urease, beta subunit"/>
    <property type="match status" value="1"/>
</dbReference>
<name>A0A0W7WWG4_9ACTN</name>
<dbReference type="Proteomes" id="UP000054804">
    <property type="component" value="Unassembled WGS sequence"/>
</dbReference>
<comment type="catalytic activity">
    <reaction evidence="4">
        <text>urea + 2 H2O + H(+) = hydrogencarbonate + 2 NH4(+)</text>
        <dbReference type="Rhea" id="RHEA:20557"/>
        <dbReference type="ChEBI" id="CHEBI:15377"/>
        <dbReference type="ChEBI" id="CHEBI:15378"/>
        <dbReference type="ChEBI" id="CHEBI:16199"/>
        <dbReference type="ChEBI" id="CHEBI:17544"/>
        <dbReference type="ChEBI" id="CHEBI:28938"/>
        <dbReference type="EC" id="3.5.1.5"/>
    </reaction>
</comment>
<evidence type="ECO:0000313" key="7">
    <source>
        <dbReference type="Proteomes" id="UP000054804"/>
    </source>
</evidence>
<dbReference type="InterPro" id="IPR036463">
    <property type="entry name" value="Urease_gamma_sf"/>
</dbReference>
<dbReference type="SUPFAM" id="SSF54111">
    <property type="entry name" value="Urease, gamma-subunit"/>
    <property type="match status" value="1"/>
</dbReference>
<reference evidence="6 7" key="1">
    <citation type="submission" date="2015-12" db="EMBL/GenBank/DDBJ databases">
        <title>Draft genome sequence of Streptomyces silvensis ATCC 53525, a producer of novel hormone antagonists.</title>
        <authorList>
            <person name="Johnston C.W."/>
            <person name="Li Y."/>
            <person name="Magarvey N.A."/>
        </authorList>
    </citation>
    <scope>NUCLEOTIDE SEQUENCE [LARGE SCALE GENOMIC DNA]</scope>
    <source>
        <strain evidence="6 7">ATCC 53525</strain>
    </source>
</reference>
<dbReference type="NCBIfam" id="NF009671">
    <property type="entry name" value="PRK13192.1"/>
    <property type="match status" value="1"/>
</dbReference>
<dbReference type="STRING" id="1765722.AT728_36320"/>
<evidence type="ECO:0000256" key="5">
    <source>
        <dbReference type="SAM" id="MobiDB-lite"/>
    </source>
</evidence>
<dbReference type="GO" id="GO:0016151">
    <property type="term" value="F:nickel cation binding"/>
    <property type="evidence" value="ECO:0007669"/>
    <property type="project" value="InterPro"/>
</dbReference>
<dbReference type="EMBL" id="LOCL01000049">
    <property type="protein sequence ID" value="KUF14939.1"/>
    <property type="molecule type" value="Genomic_DNA"/>
</dbReference>
<sequence>MRLTPTERDRLLLFGAAELARARRARGLRLNVPEATALIADTVCEAARDGARLAEAIERARSVLGPDDVLPGVADVVTEVHVEAVFDDGSRLAVVADPVGGGSLGPDAPGALRPAPPDPEPGPAVTLTVRNTATVPVSVTSHFHFFEANPRLDFDRGAAYGMRLCVPAGSSVRFAPGDTAEVGLLPIGGDRIAIGFAGLVDGPLDAPGARDEALRRAAACGYLGAHTPYEHHPEAPEEGE</sequence>
<evidence type="ECO:0000256" key="3">
    <source>
        <dbReference type="ARBA" id="ARBA00022801"/>
    </source>
</evidence>
<dbReference type="InterPro" id="IPR002026">
    <property type="entry name" value="Urease_gamma/gamma-beta_su"/>
</dbReference>
<evidence type="ECO:0000313" key="6">
    <source>
        <dbReference type="EMBL" id="KUF14939.1"/>
    </source>
</evidence>
<dbReference type="RefSeq" id="WP_058850788.1">
    <property type="nucleotide sequence ID" value="NZ_LOCL01000049.1"/>
</dbReference>
<comment type="caution">
    <text evidence="6">The sequence shown here is derived from an EMBL/GenBank/DDBJ whole genome shotgun (WGS) entry which is preliminary data.</text>
</comment>
<organism evidence="6 7">
    <name type="scientific">Streptomyces silvensis</name>
    <dbReference type="NCBI Taxonomy" id="1765722"/>
    <lineage>
        <taxon>Bacteria</taxon>
        <taxon>Bacillati</taxon>
        <taxon>Actinomycetota</taxon>
        <taxon>Actinomycetes</taxon>
        <taxon>Kitasatosporales</taxon>
        <taxon>Streptomycetaceae</taxon>
        <taxon>Streptomyces</taxon>
    </lineage>
</organism>
<dbReference type="EC" id="3.5.1.5" evidence="2"/>
<keyword evidence="7" id="KW-1185">Reference proteome</keyword>
<comment type="pathway">
    <text evidence="1">Nitrogen metabolism; urea degradation; CO(2) and NH(3) from urea (urease route): step 1/1.</text>
</comment>
<dbReference type="InterPro" id="IPR036461">
    <property type="entry name" value="Urease_betasu_sf"/>
</dbReference>
<dbReference type="GO" id="GO:0035550">
    <property type="term" value="C:urease complex"/>
    <property type="evidence" value="ECO:0007669"/>
    <property type="project" value="InterPro"/>
</dbReference>
<dbReference type="InterPro" id="IPR002019">
    <property type="entry name" value="Urease_beta-like"/>
</dbReference>
<keyword evidence="3" id="KW-0378">Hydrolase</keyword>
<dbReference type="PANTHER" id="PTHR33569">
    <property type="entry name" value="UREASE"/>
    <property type="match status" value="1"/>
</dbReference>
<evidence type="ECO:0000256" key="2">
    <source>
        <dbReference type="ARBA" id="ARBA00012934"/>
    </source>
</evidence>
<dbReference type="Gene3D" id="3.30.280.10">
    <property type="entry name" value="Urease, gamma-like subunit"/>
    <property type="match status" value="1"/>
</dbReference>
<protein>
    <recommendedName>
        <fullName evidence="2">urease</fullName>
        <ecNumber evidence="2">3.5.1.5</ecNumber>
    </recommendedName>
</protein>
<dbReference type="PANTHER" id="PTHR33569:SF1">
    <property type="entry name" value="UREASE"/>
    <property type="match status" value="1"/>
</dbReference>
<dbReference type="SUPFAM" id="SSF51278">
    <property type="entry name" value="Urease, beta-subunit"/>
    <property type="match status" value="1"/>
</dbReference>
<dbReference type="AlphaFoldDB" id="A0A0W7WWG4"/>
<dbReference type="UniPathway" id="UPA00258">
    <property type="reaction ID" value="UER00370"/>
</dbReference>
<dbReference type="Pfam" id="PF00699">
    <property type="entry name" value="Urease_beta"/>
    <property type="match status" value="1"/>
</dbReference>
<evidence type="ECO:0000256" key="1">
    <source>
        <dbReference type="ARBA" id="ARBA00004897"/>
    </source>
</evidence>
<dbReference type="OrthoDB" id="9797217at2"/>
<dbReference type="GO" id="GO:0043419">
    <property type="term" value="P:urea catabolic process"/>
    <property type="evidence" value="ECO:0007669"/>
    <property type="project" value="UniProtKB-UniPathway"/>
</dbReference>
<dbReference type="Pfam" id="PF00547">
    <property type="entry name" value="Urease_gamma"/>
    <property type="match status" value="1"/>
</dbReference>
<feature type="region of interest" description="Disordered" evidence="5">
    <location>
        <begin position="103"/>
        <end position="122"/>
    </location>
</feature>
<dbReference type="CDD" id="cd00407">
    <property type="entry name" value="Urease_beta"/>
    <property type="match status" value="1"/>
</dbReference>
<dbReference type="InterPro" id="IPR050069">
    <property type="entry name" value="Urease_subunit"/>
</dbReference>